<proteinExistence type="predicted"/>
<dbReference type="CDD" id="cd04184">
    <property type="entry name" value="GT2_RfbC_Mx_like"/>
    <property type="match status" value="1"/>
</dbReference>
<dbReference type="PANTHER" id="PTHR43685">
    <property type="entry name" value="GLYCOSYLTRANSFERASE"/>
    <property type="match status" value="1"/>
</dbReference>
<name>A0ABS5EXK7_9PROT</name>
<dbReference type="Gene3D" id="3.90.550.10">
    <property type="entry name" value="Spore Coat Polysaccharide Biosynthesis Protein SpsA, Chain A"/>
    <property type="match status" value="2"/>
</dbReference>
<keyword evidence="3" id="KW-1185">Reference proteome</keyword>
<evidence type="ECO:0000313" key="2">
    <source>
        <dbReference type="EMBL" id="MBR0665037.1"/>
    </source>
</evidence>
<organism evidence="2 3">
    <name type="scientific">Plastoroseomonas hellenica</name>
    <dbReference type="NCBI Taxonomy" id="2687306"/>
    <lineage>
        <taxon>Bacteria</taxon>
        <taxon>Pseudomonadati</taxon>
        <taxon>Pseudomonadota</taxon>
        <taxon>Alphaproteobacteria</taxon>
        <taxon>Acetobacterales</taxon>
        <taxon>Acetobacteraceae</taxon>
        <taxon>Plastoroseomonas</taxon>
    </lineage>
</organism>
<dbReference type="SUPFAM" id="SSF53448">
    <property type="entry name" value="Nucleotide-diphospho-sugar transferases"/>
    <property type="match status" value="2"/>
</dbReference>
<comment type="caution">
    <text evidence="2">The sequence shown here is derived from an EMBL/GenBank/DDBJ whole genome shotgun (WGS) entry which is preliminary data.</text>
</comment>
<dbReference type="Pfam" id="PF00535">
    <property type="entry name" value="Glycos_transf_2"/>
    <property type="match status" value="2"/>
</dbReference>
<accession>A0ABS5EXK7</accession>
<dbReference type="InterPro" id="IPR001173">
    <property type="entry name" value="Glyco_trans_2-like"/>
</dbReference>
<dbReference type="Proteomes" id="UP001196870">
    <property type="component" value="Unassembled WGS sequence"/>
</dbReference>
<reference evidence="3" key="1">
    <citation type="journal article" date="2021" name="Syst. Appl. Microbiol.">
        <title>Roseomonas hellenica sp. nov., isolated from roots of wild-growing Alkanna tinctoria.</title>
        <authorList>
            <person name="Rat A."/>
            <person name="Naranjo H.D."/>
            <person name="Lebbe L."/>
            <person name="Cnockaert M."/>
            <person name="Krigas N."/>
            <person name="Grigoriadou K."/>
            <person name="Maloupa E."/>
            <person name="Willems A."/>
        </authorList>
    </citation>
    <scope>NUCLEOTIDE SEQUENCE [LARGE SCALE GENOMIC DNA]</scope>
    <source>
        <strain evidence="3">LMG 31523</strain>
    </source>
</reference>
<feature type="domain" description="Glycosyltransferase 2-like" evidence="1">
    <location>
        <begin position="46"/>
        <end position="206"/>
    </location>
</feature>
<dbReference type="InterPro" id="IPR050834">
    <property type="entry name" value="Glycosyltransf_2"/>
</dbReference>
<gene>
    <name evidence="2" type="ORF">GXW71_11800</name>
</gene>
<protein>
    <submittedName>
        <fullName evidence="2">Glycosyltransferase family 2 protein</fullName>
    </submittedName>
</protein>
<sequence length="590" mass="65396">MLKKPGLGAEAHVYRRWVAAHATLSAADRAAIRRHIAASPVRPVFSVVMPAYETPERFLREAIASVQAQIYPHWELCVADDASPSRTVGRVLAEAAAADARIRWMRRESNGHISAASNTALAMSRGDWVVLMDHDDLLAPEALYELMAEIADHPDAQVIYSDEDKIDESGLRFGPYFKPDYDPDLLLGQNVVSHLGAYRRDLLQRIGGFREGFEGSQDHDLTLRATMACPPTALRHIPRVLYHWRQNAGPASFSESFLARCIAASRRAVAEHLASQGVDAEVTAAPLLSHFNRVLYPLPDPPPLVSVIVPTRDRAALLRDCLDGVLHRTDYPAIEVLVADNGSTEPETNALFAELGADPRLRILPMPGPFNYSRLNNRAVAEARGEVLLLLNNDTKVIDRDWLRIMVAQAVRRGVGAVGCKLLYADDRVQHGGVVLGLGPERIAGHFEPGAPRLGVGHFGWLALQRSVSAVTAACMVLRRDIFLEVGGFDEENLPVAYNDVDLCLRIAERGYRNVWTPFAELYHLESASRGGDLGGEKAERARQELAYMRHRWAGQLDNDPYWNPNLSLQTGRADLIEPPRQAKRWATYP</sequence>
<feature type="domain" description="Glycosyltransferase 2-like" evidence="1">
    <location>
        <begin position="306"/>
        <end position="482"/>
    </location>
</feature>
<evidence type="ECO:0000259" key="1">
    <source>
        <dbReference type="Pfam" id="PF00535"/>
    </source>
</evidence>
<dbReference type="RefSeq" id="WP_211852702.1">
    <property type="nucleotide sequence ID" value="NZ_JAAGBB010000012.1"/>
</dbReference>
<dbReference type="PANTHER" id="PTHR43685:SF2">
    <property type="entry name" value="GLYCOSYLTRANSFERASE 2-LIKE DOMAIN-CONTAINING PROTEIN"/>
    <property type="match status" value="1"/>
</dbReference>
<dbReference type="CDD" id="cd04186">
    <property type="entry name" value="GT_2_like_c"/>
    <property type="match status" value="1"/>
</dbReference>
<dbReference type="InterPro" id="IPR029044">
    <property type="entry name" value="Nucleotide-diphossugar_trans"/>
</dbReference>
<evidence type="ECO:0000313" key="3">
    <source>
        <dbReference type="Proteomes" id="UP001196870"/>
    </source>
</evidence>
<dbReference type="EMBL" id="JAAGBB010000012">
    <property type="protein sequence ID" value="MBR0665037.1"/>
    <property type="molecule type" value="Genomic_DNA"/>
</dbReference>